<dbReference type="Gene3D" id="3.80.10.10">
    <property type="entry name" value="Ribonuclease Inhibitor"/>
    <property type="match status" value="1"/>
</dbReference>
<feature type="compositionally biased region" description="Basic residues" evidence="1">
    <location>
        <begin position="177"/>
        <end position="186"/>
    </location>
</feature>
<evidence type="ECO:0000256" key="1">
    <source>
        <dbReference type="SAM" id="MobiDB-lite"/>
    </source>
</evidence>
<dbReference type="STRING" id="68775.A0A5C3M4T4"/>
<sequence length="719" mass="78847">MAAVPNTVTSADFPSELLSAICAHVYAACLQPDQPSLDPIVTVDHVNPTAFPSSFPAANWPEPLSRRTLANLCLVSHAWYEAAKPWLWHKLEVRLPRTWLSLVDEIAWNYEEETVDTVMGKTIAAAAKAALASSNPHDKEAALRLEESLFNSFDDVPDNSISPDLLSPIPSRDPSPRRLRPKSKSPARWKILRSIGDAIQDVMERRTPGVYIPTPSDPRPGRFVRHLDFNHFRTIGMRRSVEEGVNSRFVTGDRVEAVLKEMPNMTAFGATEYMDGALTLPVLNELFLRGAPSGGRGRPSRGRALVDSHDQDEEEDRERRRECKDLEAVDLTGCVSAVFVNAFTDFVNTHLLDNPDSDSSDEDSGRRSRHAPLDEPLTFPGLQRLGMRGVKSILPRYLGPFILAFPSLTHLDLSGTRVTPDILDSLGESQTLRLKSLALARCIKLTSDCIKRFLVDSPVTSQLTELNLYGDMTYTSPLLEEHLLDIVTLAPCFLSGELVYLDLSSAPMTKEILVASKPQPKLRSCGLSYIPHLELKAVTEFIKVKAPNVEILTLVNSTQELDCGLRTASTRQASIALHTQLVRPLCTPPFSFSLVQSSAPPQPAPTGLRVIELSTTMLGGLGAGAGAWRIIKSKGGRGWYVDTASAWVAEAGSGSGSVLRRDIPQGHLYRVEMEKLADANGNVSSGVGWHARKMEVLHGYGMLGREDGLYGAVSFAYQG</sequence>
<proteinExistence type="predicted"/>
<evidence type="ECO:0000313" key="3">
    <source>
        <dbReference type="Proteomes" id="UP000308652"/>
    </source>
</evidence>
<gene>
    <name evidence="2" type="ORF">BDQ12DRAFT_680695</name>
</gene>
<feature type="region of interest" description="Disordered" evidence="1">
    <location>
        <begin position="290"/>
        <end position="320"/>
    </location>
</feature>
<dbReference type="SUPFAM" id="SSF52047">
    <property type="entry name" value="RNI-like"/>
    <property type="match status" value="1"/>
</dbReference>
<accession>A0A5C3M4T4</accession>
<feature type="compositionally biased region" description="Low complexity" evidence="1">
    <location>
        <begin position="161"/>
        <end position="172"/>
    </location>
</feature>
<dbReference type="AlphaFoldDB" id="A0A5C3M4T4"/>
<name>A0A5C3M4T4_9AGAR</name>
<feature type="region of interest" description="Disordered" evidence="1">
    <location>
        <begin position="353"/>
        <end position="375"/>
    </location>
</feature>
<dbReference type="OrthoDB" id="9994419at2759"/>
<reference evidence="2 3" key="1">
    <citation type="journal article" date="2019" name="Nat. Ecol. Evol.">
        <title>Megaphylogeny resolves global patterns of mushroom evolution.</title>
        <authorList>
            <person name="Varga T."/>
            <person name="Krizsan K."/>
            <person name="Foldi C."/>
            <person name="Dima B."/>
            <person name="Sanchez-Garcia M."/>
            <person name="Sanchez-Ramirez S."/>
            <person name="Szollosi G.J."/>
            <person name="Szarkandi J.G."/>
            <person name="Papp V."/>
            <person name="Albert L."/>
            <person name="Andreopoulos W."/>
            <person name="Angelini C."/>
            <person name="Antonin V."/>
            <person name="Barry K.W."/>
            <person name="Bougher N.L."/>
            <person name="Buchanan P."/>
            <person name="Buyck B."/>
            <person name="Bense V."/>
            <person name="Catcheside P."/>
            <person name="Chovatia M."/>
            <person name="Cooper J."/>
            <person name="Damon W."/>
            <person name="Desjardin D."/>
            <person name="Finy P."/>
            <person name="Geml J."/>
            <person name="Haridas S."/>
            <person name="Hughes K."/>
            <person name="Justo A."/>
            <person name="Karasinski D."/>
            <person name="Kautmanova I."/>
            <person name="Kiss B."/>
            <person name="Kocsube S."/>
            <person name="Kotiranta H."/>
            <person name="LaButti K.M."/>
            <person name="Lechner B.E."/>
            <person name="Liimatainen K."/>
            <person name="Lipzen A."/>
            <person name="Lukacs Z."/>
            <person name="Mihaltcheva S."/>
            <person name="Morgado L.N."/>
            <person name="Niskanen T."/>
            <person name="Noordeloos M.E."/>
            <person name="Ohm R.A."/>
            <person name="Ortiz-Santana B."/>
            <person name="Ovrebo C."/>
            <person name="Racz N."/>
            <person name="Riley R."/>
            <person name="Savchenko A."/>
            <person name="Shiryaev A."/>
            <person name="Soop K."/>
            <person name="Spirin V."/>
            <person name="Szebenyi C."/>
            <person name="Tomsovsky M."/>
            <person name="Tulloss R.E."/>
            <person name="Uehling J."/>
            <person name="Grigoriev I.V."/>
            <person name="Vagvolgyi C."/>
            <person name="Papp T."/>
            <person name="Martin F.M."/>
            <person name="Miettinen O."/>
            <person name="Hibbett D.S."/>
            <person name="Nagy L.G."/>
        </authorList>
    </citation>
    <scope>NUCLEOTIDE SEQUENCE [LARGE SCALE GENOMIC DNA]</scope>
    <source>
        <strain evidence="2 3">CBS 166.37</strain>
    </source>
</reference>
<organism evidence="2 3">
    <name type="scientific">Crucibulum laeve</name>
    <dbReference type="NCBI Taxonomy" id="68775"/>
    <lineage>
        <taxon>Eukaryota</taxon>
        <taxon>Fungi</taxon>
        <taxon>Dikarya</taxon>
        <taxon>Basidiomycota</taxon>
        <taxon>Agaricomycotina</taxon>
        <taxon>Agaricomycetes</taxon>
        <taxon>Agaricomycetidae</taxon>
        <taxon>Agaricales</taxon>
        <taxon>Agaricineae</taxon>
        <taxon>Nidulariaceae</taxon>
        <taxon>Crucibulum</taxon>
    </lineage>
</organism>
<dbReference type="InterPro" id="IPR032675">
    <property type="entry name" value="LRR_dom_sf"/>
</dbReference>
<keyword evidence="3" id="KW-1185">Reference proteome</keyword>
<evidence type="ECO:0008006" key="4">
    <source>
        <dbReference type="Google" id="ProtNLM"/>
    </source>
</evidence>
<dbReference type="Proteomes" id="UP000308652">
    <property type="component" value="Unassembled WGS sequence"/>
</dbReference>
<dbReference type="EMBL" id="ML213597">
    <property type="protein sequence ID" value="TFK40302.1"/>
    <property type="molecule type" value="Genomic_DNA"/>
</dbReference>
<evidence type="ECO:0000313" key="2">
    <source>
        <dbReference type="EMBL" id="TFK40302.1"/>
    </source>
</evidence>
<protein>
    <recommendedName>
        <fullName evidence="4">F-box domain-containing protein</fullName>
    </recommendedName>
</protein>
<feature type="region of interest" description="Disordered" evidence="1">
    <location>
        <begin position="161"/>
        <end position="186"/>
    </location>
</feature>